<evidence type="ECO:0000259" key="1">
    <source>
        <dbReference type="Pfam" id="PF02589"/>
    </source>
</evidence>
<comment type="caution">
    <text evidence="2">The sequence shown here is derived from an EMBL/GenBank/DDBJ whole genome shotgun (WGS) entry which is preliminary data.</text>
</comment>
<organism evidence="2 3">
    <name type="scientific">Megasphaera lornae</name>
    <dbReference type="NCBI Taxonomy" id="1000568"/>
    <lineage>
        <taxon>Bacteria</taxon>
        <taxon>Bacillati</taxon>
        <taxon>Bacillota</taxon>
        <taxon>Negativicutes</taxon>
        <taxon>Veillonellales</taxon>
        <taxon>Veillonellaceae</taxon>
        <taxon>Megasphaera</taxon>
    </lineage>
</organism>
<proteinExistence type="predicted"/>
<dbReference type="Pfam" id="PF02589">
    <property type="entry name" value="LUD_dom"/>
    <property type="match status" value="1"/>
</dbReference>
<evidence type="ECO:0000313" key="3">
    <source>
        <dbReference type="Proteomes" id="UP000004018"/>
    </source>
</evidence>
<protein>
    <recommendedName>
        <fullName evidence="1">LUD domain-containing protein</fullName>
    </recommendedName>
</protein>
<evidence type="ECO:0000313" key="2">
    <source>
        <dbReference type="EMBL" id="EGL41902.1"/>
    </source>
</evidence>
<dbReference type="EMBL" id="AFIJ01000008">
    <property type="protein sequence ID" value="EGL41902.1"/>
    <property type="molecule type" value="Genomic_DNA"/>
</dbReference>
<feature type="domain" description="LUD" evidence="1">
    <location>
        <begin position="16"/>
        <end position="205"/>
    </location>
</feature>
<dbReference type="RefSeq" id="WP_007390692.1">
    <property type="nucleotide sequence ID" value="NZ_AFIJ01000008.1"/>
</dbReference>
<keyword evidence="3" id="KW-1185">Reference proteome</keyword>
<name>A0ABN0D1E4_9FIRM</name>
<reference evidence="2 3" key="1">
    <citation type="submission" date="2011-04" db="EMBL/GenBank/DDBJ databases">
        <authorList>
            <person name="Harkins D.M."/>
            <person name="Madupu R."/>
            <person name="Durkin A.S."/>
            <person name="Torralba M."/>
            <person name="Methe B."/>
            <person name="Sutton G.G."/>
            <person name="Nelson K.E."/>
        </authorList>
    </citation>
    <scope>NUCLEOTIDE SEQUENCE [LARGE SCALE GENOMIC DNA]</scope>
    <source>
        <strain evidence="2 3">UPII 199-6</strain>
    </source>
</reference>
<dbReference type="Proteomes" id="UP000004018">
    <property type="component" value="Unassembled WGS sequence"/>
</dbReference>
<sequence length="211" mass="23104">MSASMQTLFQKQAPLLIKNFQSHGFAAFYCPTAAAAVQQTLQLIPPDHRLSWGGSATLTELGLPDLLRRTYVTLDREQAATPAARQECMRQALLCDTYLMSTNAATVDGELYNIDGNGNRLAALLYGPKQVIILAGMNKVVPDLAAAEKRARTVAAPLNMQRFPNRTPCRQTGFCSNCNTADSICNQFVYTRRSQPAGRIKIIFVGESLGF</sequence>
<accession>A0ABN0D1E4</accession>
<gene>
    <name evidence="2" type="ORF">HMPREF1039_0013</name>
</gene>
<dbReference type="PANTHER" id="PTHR36179">
    <property type="entry name" value="LUD_DOM DOMAIN-CONTAINING PROTEIN"/>
    <property type="match status" value="1"/>
</dbReference>
<dbReference type="InterPro" id="IPR003741">
    <property type="entry name" value="LUD_dom"/>
</dbReference>
<dbReference type="PANTHER" id="PTHR36179:SF2">
    <property type="entry name" value="LUD DOMAIN-CONTAINING PROTEIN"/>
    <property type="match status" value="1"/>
</dbReference>